<evidence type="ECO:0000313" key="2">
    <source>
        <dbReference type="Proteomes" id="UP001164459"/>
    </source>
</evidence>
<name>A0ABY7H712_9BACT</name>
<protein>
    <recommendedName>
        <fullName evidence="3">HEAT repeat protein</fullName>
    </recommendedName>
</protein>
<accession>A0ABY7H712</accession>
<keyword evidence="2" id="KW-1185">Reference proteome</keyword>
<dbReference type="RefSeq" id="WP_269037400.1">
    <property type="nucleotide sequence ID" value="NZ_CP114040.1"/>
</dbReference>
<reference evidence="1" key="1">
    <citation type="submission" date="2022-11" db="EMBL/GenBank/DDBJ databases">
        <title>Minimal conservation of predation-associated metabolite biosynthetic gene clusters underscores biosynthetic potential of Myxococcota including descriptions for ten novel species: Archangium lansinium sp. nov., Myxococcus landrumus sp. nov., Nannocystis bai.</title>
        <authorList>
            <person name="Ahearne A."/>
            <person name="Stevens C."/>
            <person name="Dowd S."/>
        </authorList>
    </citation>
    <scope>NUCLEOTIDE SEQUENCE</scope>
    <source>
        <strain evidence="1">Fl3</strain>
    </source>
</reference>
<gene>
    <name evidence="1" type="ORF">O0S08_02810</name>
</gene>
<organism evidence="1 2">
    <name type="scientific">Nannocystis punicea</name>
    <dbReference type="NCBI Taxonomy" id="2995304"/>
    <lineage>
        <taxon>Bacteria</taxon>
        <taxon>Pseudomonadati</taxon>
        <taxon>Myxococcota</taxon>
        <taxon>Polyangia</taxon>
        <taxon>Nannocystales</taxon>
        <taxon>Nannocystaceae</taxon>
        <taxon>Nannocystis</taxon>
    </lineage>
</organism>
<sequence>MTNDGSAQPPTTLLRRALERAGREAISRQLPAELPPLLIDEGIWSPAEALEAIDFDDPRSVAALAPRLSREQALTALARAETILAGDHFRGSFGRVVGVVALLGRLLDLDATQEVFDALTRLPQNARGLVVARVAERLPADLRADAVSRGLADFDLSGDEDACIARLLFARLVPERRKALINDALFALGEFPVEPLHLQWVARSGAVARAIELVDAEDGPSERAQALAAVIPWCRGAQRAEAWATWREETAERLAAGRSIPHLPLPADPDERPELATLARGLATPYRRAVALTHLAAHHHEFLDEALAAVRQLGDDLVVDRLLGLASLLPALAGAGRHDAAREAWTILAAPDIDRESISDCFDAWPPPVDEPQLDSSPGSPTPARLRARIAVHLAPDERRSAALGLLAAALRIDDTHYRAAAIAALGAHLPDPDARARVLARAESLALASSRPSIALGYLLEHVDPERRPQLARRALALLPDEIDGELMHDLPPLLAALPPDDAGALVARAVAGPWSFVNHVRAIVAAALQAGAVRPLAELFLGDSDEGRRAAEYVLPLLLQYADAELHPRISAVLLEDFEDSHMFDFPDILEAVPWLSPAEQKWLVERIPRKRMYTKLGNRREPVIVALARPLAEQGAFDLLRPLLQGAGRPHRLAAFAHALPFLAAEERERVTRQLFGDLRRGTYGGWRCVPALAAAGLGDALLDVLPPTDIDDLARIAPQLSPEGQSRLLERISRRVADDPGFCLHSHSLRPLGPLLRELPRDVLAHLCERALADAGRSGRPDLLRALAVEQPYDRDYEDVEPGLTRALVELAGPDLPACIALLDDLDRAPTS</sequence>
<dbReference type="EMBL" id="CP114040">
    <property type="protein sequence ID" value="WAS95068.1"/>
    <property type="molecule type" value="Genomic_DNA"/>
</dbReference>
<evidence type="ECO:0008006" key="3">
    <source>
        <dbReference type="Google" id="ProtNLM"/>
    </source>
</evidence>
<evidence type="ECO:0000313" key="1">
    <source>
        <dbReference type="EMBL" id="WAS95068.1"/>
    </source>
</evidence>
<dbReference type="Proteomes" id="UP001164459">
    <property type="component" value="Chromosome"/>
</dbReference>
<proteinExistence type="predicted"/>